<protein>
    <recommendedName>
        <fullName evidence="7">P21-activated protein kinase-interacting protein</fullName>
    </recommendedName>
</protein>
<dbReference type="InterPro" id="IPR019775">
    <property type="entry name" value="WD40_repeat_CS"/>
</dbReference>
<dbReference type="PROSITE" id="PS00678">
    <property type="entry name" value="WD_REPEATS_1"/>
    <property type="match status" value="1"/>
</dbReference>
<evidence type="ECO:0000313" key="6">
    <source>
        <dbReference type="Proteomes" id="UP001209570"/>
    </source>
</evidence>
<dbReference type="InterPro" id="IPR051959">
    <property type="entry name" value="PAK1-Kinase_Regulator"/>
</dbReference>
<evidence type="ECO:0000256" key="1">
    <source>
        <dbReference type="ARBA" id="ARBA00022574"/>
    </source>
</evidence>
<feature type="repeat" description="WD" evidence="3">
    <location>
        <begin position="122"/>
        <end position="163"/>
    </location>
</feature>
<name>A0AAD5MIC7_PYTIN</name>
<dbReference type="PANTHER" id="PTHR44675:SF1">
    <property type="entry name" value="P21-ACTIVATED PROTEIN KINASE-INTERACTING PROTEIN 1"/>
    <property type="match status" value="1"/>
</dbReference>
<evidence type="ECO:0000313" key="5">
    <source>
        <dbReference type="EMBL" id="KAJ0408932.1"/>
    </source>
</evidence>
<evidence type="ECO:0000256" key="3">
    <source>
        <dbReference type="PROSITE-ProRule" id="PRU00221"/>
    </source>
</evidence>
<reference evidence="5" key="1">
    <citation type="submission" date="2021-12" db="EMBL/GenBank/DDBJ databases">
        <title>Prjna785345.</title>
        <authorList>
            <person name="Rujirawat T."/>
            <person name="Krajaejun T."/>
        </authorList>
    </citation>
    <scope>NUCLEOTIDE SEQUENCE</scope>
    <source>
        <strain evidence="5">Pi057C3</strain>
    </source>
</reference>
<dbReference type="InterPro" id="IPR015943">
    <property type="entry name" value="WD40/YVTN_repeat-like_dom_sf"/>
</dbReference>
<keyword evidence="2" id="KW-0677">Repeat</keyword>
<accession>A0AAD5MIC7</accession>
<evidence type="ECO:0000256" key="4">
    <source>
        <dbReference type="SAM" id="MobiDB-lite"/>
    </source>
</evidence>
<dbReference type="PROSITE" id="PS50082">
    <property type="entry name" value="WD_REPEATS_2"/>
    <property type="match status" value="2"/>
</dbReference>
<sequence>MASTIRIVAGTYEGLLYGWELPTKRSGSAKMKLTFGYSAHAECIKSVALMAAKQGKTLVSGASDEMIKIYNVQKRVEVGTLMEQKGAITCLEFFGQSHMLSGCADHSICIWRTSDWNCLHILGGHKGEITSIAVHPSGKLAFSVARDRTLRMWNLVKGRIAFIRRLEKEASFVLMSQTGGRYALCFGNELSVFSSANAEVIGTLDHTQKIHAAVFATDDYVVCGGEDKAIYVWKTAGTLVAKITHPELTSRIRCMQVVYPHGEDVLPWIVVATTSGTVQVWDMADIKLDALAPEEANADVSPVVSTTLLSKPRLTCLSACLVSSDASAGATAEAKKVKKVKKTATTTKTTSAENSVAPRVVVEMDDDETAPTSDAGKKRKAEPAAPVSNSKKAKKNSKKPKKP</sequence>
<dbReference type="Pfam" id="PF00400">
    <property type="entry name" value="WD40"/>
    <property type="match status" value="4"/>
</dbReference>
<dbReference type="PANTHER" id="PTHR44675">
    <property type="entry name" value="PAK1 INTERACTING PROTEIN 1"/>
    <property type="match status" value="1"/>
</dbReference>
<dbReference type="PROSITE" id="PS50294">
    <property type="entry name" value="WD_REPEATS_REGION"/>
    <property type="match status" value="1"/>
</dbReference>
<dbReference type="InterPro" id="IPR036322">
    <property type="entry name" value="WD40_repeat_dom_sf"/>
</dbReference>
<gene>
    <name evidence="5" type="ORF">P43SY_002811</name>
</gene>
<feature type="compositionally biased region" description="Basic residues" evidence="4">
    <location>
        <begin position="391"/>
        <end position="403"/>
    </location>
</feature>
<evidence type="ECO:0008006" key="7">
    <source>
        <dbReference type="Google" id="ProtNLM"/>
    </source>
</evidence>
<organism evidence="5 6">
    <name type="scientific">Pythium insidiosum</name>
    <name type="common">Pythiosis disease agent</name>
    <dbReference type="NCBI Taxonomy" id="114742"/>
    <lineage>
        <taxon>Eukaryota</taxon>
        <taxon>Sar</taxon>
        <taxon>Stramenopiles</taxon>
        <taxon>Oomycota</taxon>
        <taxon>Peronosporomycetes</taxon>
        <taxon>Pythiales</taxon>
        <taxon>Pythiaceae</taxon>
        <taxon>Pythium</taxon>
    </lineage>
</organism>
<evidence type="ECO:0000256" key="2">
    <source>
        <dbReference type="ARBA" id="ARBA00022737"/>
    </source>
</evidence>
<feature type="region of interest" description="Disordered" evidence="4">
    <location>
        <begin position="339"/>
        <end position="403"/>
    </location>
</feature>
<dbReference type="SUPFAM" id="SSF50978">
    <property type="entry name" value="WD40 repeat-like"/>
    <property type="match status" value="1"/>
</dbReference>
<proteinExistence type="predicted"/>
<dbReference type="EMBL" id="JAKCXM010000007">
    <property type="protein sequence ID" value="KAJ0408932.1"/>
    <property type="molecule type" value="Genomic_DNA"/>
</dbReference>
<comment type="caution">
    <text evidence="5">The sequence shown here is derived from an EMBL/GenBank/DDBJ whole genome shotgun (WGS) entry which is preliminary data.</text>
</comment>
<dbReference type="Proteomes" id="UP001209570">
    <property type="component" value="Unassembled WGS sequence"/>
</dbReference>
<dbReference type="Gene3D" id="2.130.10.10">
    <property type="entry name" value="YVTN repeat-like/Quinoprotein amine dehydrogenase"/>
    <property type="match status" value="2"/>
</dbReference>
<feature type="repeat" description="WD" evidence="3">
    <location>
        <begin position="37"/>
        <end position="80"/>
    </location>
</feature>
<dbReference type="AlphaFoldDB" id="A0AAD5MIC7"/>
<keyword evidence="6" id="KW-1185">Reference proteome</keyword>
<keyword evidence="1 3" id="KW-0853">WD repeat</keyword>
<dbReference type="InterPro" id="IPR001680">
    <property type="entry name" value="WD40_rpt"/>
</dbReference>
<dbReference type="SMART" id="SM00320">
    <property type="entry name" value="WD40"/>
    <property type="match status" value="5"/>
</dbReference>